<protein>
    <submittedName>
        <fullName evidence="1">Uncharacterized protein</fullName>
    </submittedName>
</protein>
<dbReference type="Proteomes" id="UP000199077">
    <property type="component" value="Chromosome I"/>
</dbReference>
<dbReference type="EMBL" id="LT629711">
    <property type="protein sequence ID" value="SDP03494.1"/>
    <property type="molecule type" value="Genomic_DNA"/>
</dbReference>
<reference evidence="2" key="1">
    <citation type="submission" date="2016-10" db="EMBL/GenBank/DDBJ databases">
        <authorList>
            <person name="Varghese N."/>
            <person name="Submissions S."/>
        </authorList>
    </citation>
    <scope>NUCLEOTIDE SEQUENCE [LARGE SCALE GENOMIC DNA]</scope>
    <source>
        <strain evidence="2">DSM 22329</strain>
    </source>
</reference>
<evidence type="ECO:0000313" key="1">
    <source>
        <dbReference type="EMBL" id="SDP03494.1"/>
    </source>
</evidence>
<name>A0A1H0PEQ6_9MICO</name>
<sequence>MGTRPNLQCTVRGHRWDVVSDDNGLHERCRRCGRRRGPARTDEAEVMIRGMRNGGGGGGVGV</sequence>
<dbReference type="AlphaFoldDB" id="A0A1H0PEQ6"/>
<evidence type="ECO:0000313" key="2">
    <source>
        <dbReference type="Proteomes" id="UP000199077"/>
    </source>
</evidence>
<dbReference type="STRING" id="443156.SAMN04489867_1240"/>
<organism evidence="1 2">
    <name type="scientific">Pedococcus dokdonensis</name>
    <dbReference type="NCBI Taxonomy" id="443156"/>
    <lineage>
        <taxon>Bacteria</taxon>
        <taxon>Bacillati</taxon>
        <taxon>Actinomycetota</taxon>
        <taxon>Actinomycetes</taxon>
        <taxon>Micrococcales</taxon>
        <taxon>Intrasporangiaceae</taxon>
        <taxon>Pedococcus</taxon>
    </lineage>
</organism>
<gene>
    <name evidence="1" type="ORF">SAMN04489867_1240</name>
</gene>
<keyword evidence="2" id="KW-1185">Reference proteome</keyword>
<accession>A0A1H0PEQ6</accession>
<proteinExistence type="predicted"/>